<dbReference type="SUPFAM" id="SSF48179">
    <property type="entry name" value="6-phosphogluconate dehydrogenase C-terminal domain-like"/>
    <property type="match status" value="1"/>
</dbReference>
<dbReference type="InterPro" id="IPR013118">
    <property type="entry name" value="Mannitol_DH_C"/>
</dbReference>
<dbReference type="SUPFAM" id="SSF51735">
    <property type="entry name" value="NAD(P)-binding Rossmann-fold domains"/>
    <property type="match status" value="1"/>
</dbReference>
<dbReference type="PANTHER" id="PTHR43362">
    <property type="entry name" value="MANNITOL DEHYDROGENASE DSF1-RELATED"/>
    <property type="match status" value="1"/>
</dbReference>
<dbReference type="Proteomes" id="UP001237448">
    <property type="component" value="Unassembled WGS sequence"/>
</dbReference>
<comment type="caution">
    <text evidence="5">The sequence shown here is derived from an EMBL/GenBank/DDBJ whole genome shotgun (WGS) entry which is preliminary data.</text>
</comment>
<keyword evidence="2" id="KW-0520">NAD</keyword>
<feature type="domain" description="Mannitol dehydrogenase N-terminal" evidence="3">
    <location>
        <begin position="31"/>
        <end position="277"/>
    </location>
</feature>
<dbReference type="GO" id="GO:0008866">
    <property type="term" value="F:fructuronate reductase activity"/>
    <property type="evidence" value="ECO:0007669"/>
    <property type="project" value="UniProtKB-EC"/>
</dbReference>
<evidence type="ECO:0000313" key="5">
    <source>
        <dbReference type="EMBL" id="MDQ0391986.1"/>
    </source>
</evidence>
<evidence type="ECO:0000313" key="6">
    <source>
        <dbReference type="Proteomes" id="UP001237448"/>
    </source>
</evidence>
<dbReference type="InterPro" id="IPR050988">
    <property type="entry name" value="Mannitol_DH/Oxidoreductase"/>
</dbReference>
<reference evidence="5 6" key="1">
    <citation type="submission" date="2023-07" db="EMBL/GenBank/DDBJ databases">
        <title>Genomic Encyclopedia of Type Strains, Phase IV (KMG-IV): sequencing the most valuable type-strain genomes for metagenomic binning, comparative biology and taxonomic classification.</title>
        <authorList>
            <person name="Goeker M."/>
        </authorList>
    </citation>
    <scope>NUCLEOTIDE SEQUENCE [LARGE SCALE GENOMIC DNA]</scope>
    <source>
        <strain evidence="5 6">DSM 5896</strain>
    </source>
</reference>
<evidence type="ECO:0000259" key="4">
    <source>
        <dbReference type="Pfam" id="PF08125"/>
    </source>
</evidence>
<dbReference type="PROSITE" id="PS00974">
    <property type="entry name" value="MANNITOL_DHGENASE"/>
    <property type="match status" value="1"/>
</dbReference>
<organism evidence="5 6">
    <name type="scientific">Labrys monachus</name>
    <dbReference type="NCBI Taxonomy" id="217067"/>
    <lineage>
        <taxon>Bacteria</taxon>
        <taxon>Pseudomonadati</taxon>
        <taxon>Pseudomonadota</taxon>
        <taxon>Alphaproteobacteria</taxon>
        <taxon>Hyphomicrobiales</taxon>
        <taxon>Xanthobacteraceae</taxon>
        <taxon>Labrys</taxon>
    </lineage>
</organism>
<dbReference type="Pfam" id="PF01232">
    <property type="entry name" value="Mannitol_dh"/>
    <property type="match status" value="1"/>
</dbReference>
<dbReference type="Pfam" id="PF08125">
    <property type="entry name" value="Mannitol_dh_C"/>
    <property type="match status" value="1"/>
</dbReference>
<dbReference type="InterPro" id="IPR036291">
    <property type="entry name" value="NAD(P)-bd_dom_sf"/>
</dbReference>
<protein>
    <submittedName>
        <fullName evidence="5">Fructuronate reductase</fullName>
        <ecNumber evidence="5">1.1.1.57</ecNumber>
    </submittedName>
</protein>
<sequence>MQRLTASTLHAVPADIRRPCYDRERLAVGMAHIGVGAFHRCHQADYTDDMLEARFGPWGVVGINLHPPRLAGPLGAQDGLYTRTLREGGRAETRVIGSIRRVIDAQDAAGAEAAIAALASPAVRAVTMTVTEKGYCHVPASGALDWSNPQLCRDRDGAGVPGTVLGLLAAAFERRRAAGAPGLTVISCDNVPANGALLHAVLAAFLDVRSPPLAAWMEVHVAFPSTMVDRIAPAPTEADRAFAAERTGLIDEAAVVGEPFRQWVIDDRFIAERPPWDLAGAQFVADVTPYELIKMRVLNAAQSTLSHLGAILGHDFSFEAASDPLLSALTRRMLERETATTLPDVPGMAADAYIATSMARIANPAIRHRCHQIGTDGSQKIVQRLVNPLRERLAAGHAPGLLALAVASWLAYALCGARRFGARWVPDDPLAPRVVALGEEAGGDFEALARALLGIGAIFGTDLAASPACAAIARHLEGLLSVDPRSYLAGVAHG</sequence>
<dbReference type="Gene3D" id="3.40.50.720">
    <property type="entry name" value="NAD(P)-binding Rossmann-like Domain"/>
    <property type="match status" value="1"/>
</dbReference>
<dbReference type="Gene3D" id="1.10.1040.10">
    <property type="entry name" value="N-(1-d-carboxylethyl)-l-norvaline Dehydrogenase, domain 2"/>
    <property type="match status" value="1"/>
</dbReference>
<proteinExistence type="predicted"/>
<feature type="domain" description="Mannitol dehydrogenase C-terminal" evidence="4">
    <location>
        <begin position="286"/>
        <end position="475"/>
    </location>
</feature>
<keyword evidence="1 5" id="KW-0560">Oxidoreductase</keyword>
<dbReference type="PRINTS" id="PR00084">
    <property type="entry name" value="MTLDHDRGNASE"/>
</dbReference>
<dbReference type="InterPro" id="IPR013328">
    <property type="entry name" value="6PGD_dom2"/>
</dbReference>
<keyword evidence="6" id="KW-1185">Reference proteome</keyword>
<evidence type="ECO:0000256" key="2">
    <source>
        <dbReference type="ARBA" id="ARBA00023027"/>
    </source>
</evidence>
<gene>
    <name evidence="5" type="ORF">J3R73_001778</name>
</gene>
<dbReference type="RefSeq" id="WP_307425179.1">
    <property type="nucleotide sequence ID" value="NZ_JAUSVK010000001.1"/>
</dbReference>
<evidence type="ECO:0000259" key="3">
    <source>
        <dbReference type="Pfam" id="PF01232"/>
    </source>
</evidence>
<dbReference type="InterPro" id="IPR000669">
    <property type="entry name" value="Mannitol_DH"/>
</dbReference>
<dbReference type="InterPro" id="IPR008927">
    <property type="entry name" value="6-PGluconate_DH-like_C_sf"/>
</dbReference>
<name>A0ABU0FBR0_9HYPH</name>
<dbReference type="EC" id="1.1.1.57" evidence="5"/>
<dbReference type="PANTHER" id="PTHR43362:SF1">
    <property type="entry name" value="MANNITOL DEHYDROGENASE 2-RELATED"/>
    <property type="match status" value="1"/>
</dbReference>
<dbReference type="InterPro" id="IPR013131">
    <property type="entry name" value="Mannitol_DH_N"/>
</dbReference>
<accession>A0ABU0FBR0</accession>
<evidence type="ECO:0000256" key="1">
    <source>
        <dbReference type="ARBA" id="ARBA00023002"/>
    </source>
</evidence>
<dbReference type="EMBL" id="JAUSVK010000001">
    <property type="protein sequence ID" value="MDQ0391986.1"/>
    <property type="molecule type" value="Genomic_DNA"/>
</dbReference>
<dbReference type="InterPro" id="IPR023027">
    <property type="entry name" value="Mannitol_DH_CS"/>
</dbReference>